<evidence type="ECO:0000313" key="5">
    <source>
        <dbReference type="Proteomes" id="UP001151760"/>
    </source>
</evidence>
<sequence length="267" mass="30656">MEDSPKDNCEQKKPKRVSLKVLSWKKVVKALKDNHNFEANVKQMRNHFDYMKLKYGAWLSLKNRTGNIYDESTNTLNLTEEEWDLEILKNKNVKPLKTTTLHFLKLYAQLFDGTMATGIKSYGTRSNEHARVVKPHVVEDNDDIEVPNTSSSKATSKAPSKDHCAVKNKKKRRQSMDGAEEEILGVLKVIAGKILESQPPLKPETPTLEDCQSKLNVLGWLEDDPLYDVALAIFCEPSDRYREGWMQLKPERYVSWVKMIGRSKGFL</sequence>
<reference evidence="4" key="1">
    <citation type="journal article" date="2022" name="Int. J. Mol. Sci.">
        <title>Draft Genome of Tanacetum Coccineum: Genomic Comparison of Closely Related Tanacetum-Family Plants.</title>
        <authorList>
            <person name="Yamashiro T."/>
            <person name="Shiraishi A."/>
            <person name="Nakayama K."/>
            <person name="Satake H."/>
        </authorList>
    </citation>
    <scope>NUCLEOTIDE SEQUENCE</scope>
</reference>
<keyword evidence="5" id="KW-1185">Reference proteome</keyword>
<dbReference type="EMBL" id="BQNB010009873">
    <property type="protein sequence ID" value="GJS69603.1"/>
    <property type="molecule type" value="Genomic_DNA"/>
</dbReference>
<feature type="region of interest" description="Disordered" evidence="1">
    <location>
        <begin position="137"/>
        <end position="177"/>
    </location>
</feature>
<protein>
    <submittedName>
        <fullName evidence="4">Myb/SANT-like domain-containing protein</fullName>
    </submittedName>
</protein>
<dbReference type="EMBL" id="BQNB010017681">
    <property type="protein sequence ID" value="GJT66039.1"/>
    <property type="molecule type" value="Genomic_DNA"/>
</dbReference>
<accession>A0ABQ5FS60</accession>
<reference evidence="4" key="2">
    <citation type="submission" date="2022-01" db="EMBL/GenBank/DDBJ databases">
        <authorList>
            <person name="Yamashiro T."/>
            <person name="Shiraishi A."/>
            <person name="Satake H."/>
            <person name="Nakayama K."/>
        </authorList>
    </citation>
    <scope>NUCLEOTIDE SEQUENCE</scope>
</reference>
<dbReference type="PANTHER" id="PTHR31704:SF48">
    <property type="entry name" value="L10-INTERACTING MYB DOMAIN-CONTAINING PROTEIN-LIKE"/>
    <property type="match status" value="1"/>
</dbReference>
<evidence type="ECO:0000259" key="2">
    <source>
        <dbReference type="Pfam" id="PF12776"/>
    </source>
</evidence>
<evidence type="ECO:0000256" key="1">
    <source>
        <dbReference type="SAM" id="MobiDB-lite"/>
    </source>
</evidence>
<name>A0ABQ5FS60_9ASTR</name>
<evidence type="ECO:0000313" key="3">
    <source>
        <dbReference type="EMBL" id="GJS69603.1"/>
    </source>
</evidence>
<feature type="domain" description="Myb/SANT-like" evidence="2">
    <location>
        <begin position="20"/>
        <end position="84"/>
    </location>
</feature>
<dbReference type="Pfam" id="PF12776">
    <property type="entry name" value="Myb_DNA-bind_3"/>
    <property type="match status" value="1"/>
</dbReference>
<dbReference type="Proteomes" id="UP001151760">
    <property type="component" value="Unassembled WGS sequence"/>
</dbReference>
<dbReference type="PANTHER" id="PTHR31704">
    <property type="entry name" value="MYB/SANT-LIKE DNA-BINDING DOMAIN PROTEIN-RELATED"/>
    <property type="match status" value="1"/>
</dbReference>
<proteinExistence type="predicted"/>
<feature type="compositionally biased region" description="Low complexity" evidence="1">
    <location>
        <begin position="149"/>
        <end position="158"/>
    </location>
</feature>
<dbReference type="InterPro" id="IPR024752">
    <property type="entry name" value="Myb/SANT-like_dom"/>
</dbReference>
<comment type="caution">
    <text evidence="4">The sequence shown here is derived from an EMBL/GenBank/DDBJ whole genome shotgun (WGS) entry which is preliminary data.</text>
</comment>
<evidence type="ECO:0000313" key="4">
    <source>
        <dbReference type="EMBL" id="GJT66039.1"/>
    </source>
</evidence>
<feature type="non-terminal residue" evidence="4">
    <location>
        <position position="1"/>
    </location>
</feature>
<organism evidence="4 5">
    <name type="scientific">Tanacetum coccineum</name>
    <dbReference type="NCBI Taxonomy" id="301880"/>
    <lineage>
        <taxon>Eukaryota</taxon>
        <taxon>Viridiplantae</taxon>
        <taxon>Streptophyta</taxon>
        <taxon>Embryophyta</taxon>
        <taxon>Tracheophyta</taxon>
        <taxon>Spermatophyta</taxon>
        <taxon>Magnoliopsida</taxon>
        <taxon>eudicotyledons</taxon>
        <taxon>Gunneridae</taxon>
        <taxon>Pentapetalae</taxon>
        <taxon>asterids</taxon>
        <taxon>campanulids</taxon>
        <taxon>Asterales</taxon>
        <taxon>Asteraceae</taxon>
        <taxon>Asteroideae</taxon>
        <taxon>Anthemideae</taxon>
        <taxon>Anthemidinae</taxon>
        <taxon>Tanacetum</taxon>
    </lineage>
</organism>
<gene>
    <name evidence="3" type="ORF">Tco_0702444</name>
    <name evidence="4" type="ORF">Tco_1017519</name>
</gene>